<dbReference type="PANTHER" id="PTHR14689:SF2">
    <property type="entry name" value="PHORBOL-ESTER_DAG-TYPE DOMAIN-CONTAINING PROTEIN"/>
    <property type="match status" value="1"/>
</dbReference>
<proteinExistence type="predicted"/>
<evidence type="ECO:0000313" key="8">
    <source>
        <dbReference type="EMBL" id="ETW33306.1"/>
    </source>
</evidence>
<dbReference type="Pfam" id="PF00847">
    <property type="entry name" value="AP2"/>
    <property type="match status" value="1"/>
</dbReference>
<accession>A0A024VZI3</accession>
<protein>
    <recommendedName>
        <fullName evidence="7">AP2/ERF domain-containing protein</fullName>
    </recommendedName>
</protein>
<dbReference type="Gene3D" id="1.20.5.2050">
    <property type="match status" value="1"/>
</dbReference>
<feature type="region of interest" description="Disordered" evidence="6">
    <location>
        <begin position="260"/>
        <end position="288"/>
    </location>
</feature>
<dbReference type="PANTHER" id="PTHR14689">
    <property type="entry name" value="PHORBOL-ESTER_DAG-TYPE DOMAIN-CONTAINING PROTEIN"/>
    <property type="match status" value="1"/>
</dbReference>
<reference evidence="8 9" key="2">
    <citation type="submission" date="2013-02" db="EMBL/GenBank/DDBJ databases">
        <title>The Genome Sequence of Plasmodium falciparum Tanzania (2000708).</title>
        <authorList>
            <consortium name="The Broad Institute Genome Sequencing Platform"/>
            <consortium name="The Broad Institute Genome Sequencing Center for Infectious Disease"/>
            <person name="Neafsey D."/>
            <person name="Cheeseman I."/>
            <person name="Volkman S."/>
            <person name="Adams J."/>
            <person name="Walker B."/>
            <person name="Young S.K."/>
            <person name="Zeng Q."/>
            <person name="Gargeya S."/>
            <person name="Fitzgerald M."/>
            <person name="Haas B."/>
            <person name="Abouelleil A."/>
            <person name="Alvarado L."/>
            <person name="Arachchi H.M."/>
            <person name="Berlin A.M."/>
            <person name="Chapman S.B."/>
            <person name="Dewar J."/>
            <person name="Goldberg J."/>
            <person name="Griggs A."/>
            <person name="Gujja S."/>
            <person name="Hansen M."/>
            <person name="Howarth C."/>
            <person name="Imamovic A."/>
            <person name="Larimer J."/>
            <person name="McCowan C."/>
            <person name="Murphy C."/>
            <person name="Neiman D."/>
            <person name="Pearson M."/>
            <person name="Priest M."/>
            <person name="Roberts A."/>
            <person name="Saif S."/>
            <person name="Shea T."/>
            <person name="Sisk P."/>
            <person name="Sykes S."/>
            <person name="Wortman J."/>
            <person name="Nusbaum C."/>
            <person name="Birren B."/>
        </authorList>
    </citation>
    <scope>NUCLEOTIDE SEQUENCE [LARGE SCALE GENOMIC DNA]</scope>
    <source>
        <strain evidence="9">Tanzania (2000708)</strain>
    </source>
</reference>
<keyword evidence="3" id="KW-0238">DNA-binding</keyword>
<evidence type="ECO:0000256" key="1">
    <source>
        <dbReference type="ARBA" id="ARBA00004123"/>
    </source>
</evidence>
<feature type="compositionally biased region" description="Low complexity" evidence="6">
    <location>
        <begin position="12"/>
        <end position="58"/>
    </location>
</feature>
<dbReference type="GO" id="GO:0003677">
    <property type="term" value="F:DNA binding"/>
    <property type="evidence" value="ECO:0007669"/>
    <property type="project" value="UniProtKB-KW"/>
</dbReference>
<keyword evidence="4" id="KW-0804">Transcription</keyword>
<sequence>MNLNINPNHLGHNMSHNMNHNYNNNNNNMYINNNINNNNNNNNNNNSNSNNNNNNNNIGNDVIHRKETVKVEIKGVKRGRGRPPKRKLSEESQMLLDDMEQTLCRNNNDNMELLECMEAYDKDCSRPMKGVSYNDRKGSWLAYWSIGKNFQMRRFPIKKLGFEKAKELAIQCRLEAEQAGATTTENRTKRMRNLLTLNSENALEMMIDQNSIDNDDSNIHQHMKEKGGGMNGNLRMSRMQNYAGAGISGQSVHQTNKLLNSDAGQDSENEFSPTKRTRAPRGRRMESLTARASALTPVEGVRFDPYSYSWFAKYLENENSKEPKISKYLLKKWGFNKAHSLAVHTVKCAYKAVPFTDEELVNIFNVDVNNLINNQNNMINLGFHDGFGTNGLMKT</sequence>
<feature type="region of interest" description="Disordered" evidence="6">
    <location>
        <begin position="1"/>
        <end position="65"/>
    </location>
</feature>
<name>A0A024VZI3_PLAFA</name>
<evidence type="ECO:0000256" key="4">
    <source>
        <dbReference type="ARBA" id="ARBA00023163"/>
    </source>
</evidence>
<dbReference type="EMBL" id="KI926723">
    <property type="protein sequence ID" value="ETW33306.1"/>
    <property type="molecule type" value="Genomic_DNA"/>
</dbReference>
<dbReference type="InterPro" id="IPR001471">
    <property type="entry name" value="AP2/ERF_dom"/>
</dbReference>
<dbReference type="GO" id="GO:0005634">
    <property type="term" value="C:nucleus"/>
    <property type="evidence" value="ECO:0007669"/>
    <property type="project" value="UniProtKB-SubCell"/>
</dbReference>
<gene>
    <name evidence="8" type="ORF">PFTANZ_05975</name>
</gene>
<feature type="domain" description="AP2/ERF" evidence="7">
    <location>
        <begin position="129"/>
        <end position="178"/>
    </location>
</feature>
<evidence type="ECO:0000256" key="5">
    <source>
        <dbReference type="ARBA" id="ARBA00023242"/>
    </source>
</evidence>
<evidence type="ECO:0000256" key="2">
    <source>
        <dbReference type="ARBA" id="ARBA00023015"/>
    </source>
</evidence>
<keyword evidence="2" id="KW-0805">Transcription regulation</keyword>
<dbReference type="Proteomes" id="UP000030708">
    <property type="component" value="Unassembled WGS sequence"/>
</dbReference>
<reference evidence="8 9" key="1">
    <citation type="submission" date="2013-02" db="EMBL/GenBank/DDBJ databases">
        <title>The Genome Annotation of Plasmodium falciparum Tanzania (2000708).</title>
        <authorList>
            <consortium name="The Broad Institute Genome Sequencing Platform"/>
            <consortium name="The Broad Institute Genome Sequencing Center for Infectious Disease"/>
            <person name="Neafsey D."/>
            <person name="Hoffman S."/>
            <person name="Volkman S."/>
            <person name="Rosenthal P."/>
            <person name="Walker B."/>
            <person name="Young S.K."/>
            <person name="Zeng Q."/>
            <person name="Gargeya S."/>
            <person name="Fitzgerald M."/>
            <person name="Haas B."/>
            <person name="Abouelleil A."/>
            <person name="Allen A.W."/>
            <person name="Alvarado L."/>
            <person name="Arachchi H.M."/>
            <person name="Berlin A.M."/>
            <person name="Chapman S.B."/>
            <person name="Gainer-Dewar J."/>
            <person name="Goldberg J."/>
            <person name="Griggs A."/>
            <person name="Gujja S."/>
            <person name="Hansen M."/>
            <person name="Howarth C."/>
            <person name="Imamovic A."/>
            <person name="Ireland A."/>
            <person name="Larimer J."/>
            <person name="McCowan C."/>
            <person name="Murphy C."/>
            <person name="Pearson M."/>
            <person name="Poon T.W."/>
            <person name="Priest M."/>
            <person name="Roberts A."/>
            <person name="Saif S."/>
            <person name="Shea T."/>
            <person name="Sisk P."/>
            <person name="Sykes S."/>
            <person name="Wortman J."/>
            <person name="Nusbaum C."/>
            <person name="Birren B."/>
        </authorList>
    </citation>
    <scope>NUCLEOTIDE SEQUENCE [LARGE SCALE GENOMIC DNA]</scope>
    <source>
        <strain evidence="9">Tanzania (2000708)</strain>
    </source>
</reference>
<dbReference type="AlphaFoldDB" id="A0A024VZI3"/>
<feature type="compositionally biased region" description="Polar residues" evidence="6">
    <location>
        <begin position="260"/>
        <end position="274"/>
    </location>
</feature>
<evidence type="ECO:0000313" key="9">
    <source>
        <dbReference type="Proteomes" id="UP000030708"/>
    </source>
</evidence>
<feature type="non-terminal residue" evidence="8">
    <location>
        <position position="395"/>
    </location>
</feature>
<evidence type="ECO:0000256" key="6">
    <source>
        <dbReference type="SAM" id="MobiDB-lite"/>
    </source>
</evidence>
<dbReference type="GO" id="GO:0003700">
    <property type="term" value="F:DNA-binding transcription factor activity"/>
    <property type="evidence" value="ECO:0007669"/>
    <property type="project" value="InterPro"/>
</dbReference>
<evidence type="ECO:0000259" key="7">
    <source>
        <dbReference type="Pfam" id="PF00847"/>
    </source>
</evidence>
<comment type="subcellular location">
    <subcellularLocation>
        <location evidence="1">Nucleus</location>
    </subcellularLocation>
</comment>
<evidence type="ECO:0000256" key="3">
    <source>
        <dbReference type="ARBA" id="ARBA00023125"/>
    </source>
</evidence>
<dbReference type="OrthoDB" id="378672at2759"/>
<keyword evidence="5" id="KW-0539">Nucleus</keyword>
<organism evidence="8 9">
    <name type="scientific">Plasmodium falciparum Tanzania</name>
    <name type="common">2000708</name>
    <dbReference type="NCBI Taxonomy" id="1036725"/>
    <lineage>
        <taxon>Eukaryota</taxon>
        <taxon>Sar</taxon>
        <taxon>Alveolata</taxon>
        <taxon>Apicomplexa</taxon>
        <taxon>Aconoidasida</taxon>
        <taxon>Haemosporida</taxon>
        <taxon>Plasmodiidae</taxon>
        <taxon>Plasmodium</taxon>
        <taxon>Plasmodium (Laverania)</taxon>
    </lineage>
</organism>